<dbReference type="Pfam" id="PF04542">
    <property type="entry name" value="Sigma70_r2"/>
    <property type="match status" value="1"/>
</dbReference>
<evidence type="ECO:0000256" key="3">
    <source>
        <dbReference type="ARBA" id="ARBA00023082"/>
    </source>
</evidence>
<accession>A0A6S6UEV0</accession>
<dbReference type="EMBL" id="CACVAV010000401">
    <property type="protein sequence ID" value="CAA6825499.1"/>
    <property type="molecule type" value="Genomic_DNA"/>
</dbReference>
<evidence type="ECO:0000313" key="7">
    <source>
        <dbReference type="EMBL" id="CAA6825499.1"/>
    </source>
</evidence>
<feature type="domain" description="RNA polymerase sigma factor 70 region 4 type 2" evidence="6">
    <location>
        <begin position="124"/>
        <end position="176"/>
    </location>
</feature>
<protein>
    <submittedName>
        <fullName evidence="7">RNA polymerase sigma-70 factor, ECF subfamily</fullName>
    </submittedName>
</protein>
<name>A0A6S6UEV0_9GAMM</name>
<dbReference type="CDD" id="cd06171">
    <property type="entry name" value="Sigma70_r4"/>
    <property type="match status" value="1"/>
</dbReference>
<feature type="domain" description="RNA polymerase sigma-70 region 2" evidence="5">
    <location>
        <begin position="23"/>
        <end position="90"/>
    </location>
</feature>
<organism evidence="7">
    <name type="scientific">uncultured Thiotrichaceae bacterium</name>
    <dbReference type="NCBI Taxonomy" id="298394"/>
    <lineage>
        <taxon>Bacteria</taxon>
        <taxon>Pseudomonadati</taxon>
        <taxon>Pseudomonadota</taxon>
        <taxon>Gammaproteobacteria</taxon>
        <taxon>Thiotrichales</taxon>
        <taxon>Thiotrichaceae</taxon>
        <taxon>environmental samples</taxon>
    </lineage>
</organism>
<sequence>MEPLNELLIRCGQDKDANAFQQLYKLASPRLFALSKRMMRDEVLAEDILQEAFVKIWNKAPSFASGKGSAMTWMGTIVRNQALDKLRMAKSRPVLADEGDYETLDFATEELSPDSLKALSDDTQRLLHCMDHLKQEQRECIMSAFYYGHTHDELATKMEKPLGTVKAWIRRGLEQLRMCLSVSS</sequence>
<dbReference type="SUPFAM" id="SSF88946">
    <property type="entry name" value="Sigma2 domain of RNA polymerase sigma factors"/>
    <property type="match status" value="1"/>
</dbReference>
<comment type="similarity">
    <text evidence="1">Belongs to the sigma-70 factor family. ECF subfamily.</text>
</comment>
<dbReference type="InterPro" id="IPR013325">
    <property type="entry name" value="RNA_pol_sigma_r2"/>
</dbReference>
<dbReference type="GO" id="GO:0006352">
    <property type="term" value="P:DNA-templated transcription initiation"/>
    <property type="evidence" value="ECO:0007669"/>
    <property type="project" value="InterPro"/>
</dbReference>
<dbReference type="Pfam" id="PF08281">
    <property type="entry name" value="Sigma70_r4_2"/>
    <property type="match status" value="1"/>
</dbReference>
<keyword evidence="4" id="KW-0804">Transcription</keyword>
<dbReference type="Gene3D" id="1.10.1740.10">
    <property type="match status" value="1"/>
</dbReference>
<dbReference type="GO" id="GO:0003677">
    <property type="term" value="F:DNA binding"/>
    <property type="evidence" value="ECO:0007669"/>
    <property type="project" value="InterPro"/>
</dbReference>
<dbReference type="NCBIfam" id="TIGR02937">
    <property type="entry name" value="sigma70-ECF"/>
    <property type="match status" value="1"/>
</dbReference>
<dbReference type="InterPro" id="IPR014284">
    <property type="entry name" value="RNA_pol_sigma-70_dom"/>
</dbReference>
<dbReference type="SUPFAM" id="SSF88659">
    <property type="entry name" value="Sigma3 and sigma4 domains of RNA polymerase sigma factors"/>
    <property type="match status" value="1"/>
</dbReference>
<gene>
    <name evidence="7" type="ORF">HELGO_WM61745</name>
</gene>
<keyword evidence="3" id="KW-0731">Sigma factor</keyword>
<dbReference type="PANTHER" id="PTHR43133:SF62">
    <property type="entry name" value="RNA POLYMERASE SIGMA FACTOR SIGZ"/>
    <property type="match status" value="1"/>
</dbReference>
<dbReference type="InterPro" id="IPR013249">
    <property type="entry name" value="RNA_pol_sigma70_r4_t2"/>
</dbReference>
<keyword evidence="2" id="KW-0805">Transcription regulation</keyword>
<dbReference type="InterPro" id="IPR039425">
    <property type="entry name" value="RNA_pol_sigma-70-like"/>
</dbReference>
<evidence type="ECO:0000259" key="6">
    <source>
        <dbReference type="Pfam" id="PF08281"/>
    </source>
</evidence>
<evidence type="ECO:0000259" key="5">
    <source>
        <dbReference type="Pfam" id="PF04542"/>
    </source>
</evidence>
<dbReference type="AlphaFoldDB" id="A0A6S6UEV0"/>
<proteinExistence type="inferred from homology"/>
<evidence type="ECO:0000256" key="2">
    <source>
        <dbReference type="ARBA" id="ARBA00023015"/>
    </source>
</evidence>
<evidence type="ECO:0000256" key="4">
    <source>
        <dbReference type="ARBA" id="ARBA00023163"/>
    </source>
</evidence>
<dbReference type="GO" id="GO:0016987">
    <property type="term" value="F:sigma factor activity"/>
    <property type="evidence" value="ECO:0007669"/>
    <property type="project" value="UniProtKB-KW"/>
</dbReference>
<evidence type="ECO:0000256" key="1">
    <source>
        <dbReference type="ARBA" id="ARBA00010641"/>
    </source>
</evidence>
<dbReference type="InterPro" id="IPR007627">
    <property type="entry name" value="RNA_pol_sigma70_r2"/>
</dbReference>
<dbReference type="InterPro" id="IPR036388">
    <property type="entry name" value="WH-like_DNA-bd_sf"/>
</dbReference>
<dbReference type="PANTHER" id="PTHR43133">
    <property type="entry name" value="RNA POLYMERASE ECF-TYPE SIGMA FACTO"/>
    <property type="match status" value="1"/>
</dbReference>
<dbReference type="InterPro" id="IPR013324">
    <property type="entry name" value="RNA_pol_sigma_r3/r4-like"/>
</dbReference>
<reference evidence="7" key="1">
    <citation type="submission" date="2020-01" db="EMBL/GenBank/DDBJ databases">
        <authorList>
            <person name="Meier V. D."/>
            <person name="Meier V D."/>
        </authorList>
    </citation>
    <scope>NUCLEOTIDE SEQUENCE</scope>
    <source>
        <strain evidence="7">HLG_WM_MAG_08</strain>
    </source>
</reference>
<dbReference type="Gene3D" id="1.10.10.10">
    <property type="entry name" value="Winged helix-like DNA-binding domain superfamily/Winged helix DNA-binding domain"/>
    <property type="match status" value="1"/>
</dbReference>